<dbReference type="Pfam" id="PF03009">
    <property type="entry name" value="GDPD"/>
    <property type="match status" value="1"/>
</dbReference>
<organism evidence="2 3">
    <name type="scientific">Parazoarcus communis</name>
    <dbReference type="NCBI Taxonomy" id="41977"/>
    <lineage>
        <taxon>Bacteria</taxon>
        <taxon>Pseudomonadati</taxon>
        <taxon>Pseudomonadota</taxon>
        <taxon>Betaproteobacteria</taxon>
        <taxon>Rhodocyclales</taxon>
        <taxon>Zoogloeaceae</taxon>
        <taxon>Parazoarcus</taxon>
    </lineage>
</organism>
<name>A0A2U8GWS0_9RHOO</name>
<evidence type="ECO:0000313" key="2">
    <source>
        <dbReference type="EMBL" id="AWI77918.1"/>
    </source>
</evidence>
<dbReference type="EMBL" id="CP022188">
    <property type="protein sequence ID" value="AWI77918.1"/>
    <property type="molecule type" value="Genomic_DNA"/>
</dbReference>
<dbReference type="GO" id="GO:0008081">
    <property type="term" value="F:phosphoric diester hydrolase activity"/>
    <property type="evidence" value="ECO:0007669"/>
    <property type="project" value="InterPro"/>
</dbReference>
<dbReference type="OrthoDB" id="9795622at2"/>
<dbReference type="InterPro" id="IPR017946">
    <property type="entry name" value="PLC-like_Pdiesterase_TIM-brl"/>
</dbReference>
<dbReference type="GO" id="GO:0006629">
    <property type="term" value="P:lipid metabolic process"/>
    <property type="evidence" value="ECO:0007669"/>
    <property type="project" value="InterPro"/>
</dbReference>
<sequence length="251" mass="26906">MQVQLWPLPQVLAHRCGGALAPENTLAGLEVAVKHGCRGVEFDVMLSADGFPLLIHDETLERTTSGHGEVSRHTLAQLRQLDAGSWFDVRFAAERLPTLDEALARCAALGLAVNLEIKPAAGFEQQTGRVVADYLARGRANGVPGLVISSFEDASLAAAMEILPGAIYGLLVEELPEDWTSRAAGLGVHAIHVCASALDAAQARTIRDSGYHLAVYTENDAERAKALLRMGVETVITDFPDRVRASDMFPA</sequence>
<dbReference type="AlphaFoldDB" id="A0A2U8GWS0"/>
<protein>
    <submittedName>
        <fullName evidence="2">Glycerophosphodiester phosphodiesterase</fullName>
    </submittedName>
</protein>
<dbReference type="PROSITE" id="PS51704">
    <property type="entry name" value="GP_PDE"/>
    <property type="match status" value="1"/>
</dbReference>
<dbReference type="SUPFAM" id="SSF51695">
    <property type="entry name" value="PLC-like phosphodiesterases"/>
    <property type="match status" value="1"/>
</dbReference>
<dbReference type="NCBIfam" id="NF006989">
    <property type="entry name" value="PRK09454.1"/>
    <property type="match status" value="1"/>
</dbReference>
<feature type="domain" description="GP-PDE" evidence="1">
    <location>
        <begin position="9"/>
        <end position="247"/>
    </location>
</feature>
<gene>
    <name evidence="2" type="ORF">CEW87_00300</name>
</gene>
<proteinExistence type="predicted"/>
<dbReference type="PANTHER" id="PTHR46211">
    <property type="entry name" value="GLYCEROPHOSPHORYL DIESTER PHOSPHODIESTERASE"/>
    <property type="match status" value="1"/>
</dbReference>
<reference evidence="2 3" key="1">
    <citation type="submission" date="2017-06" db="EMBL/GenBank/DDBJ databases">
        <title>Azoarcus sp. TSNA42 complete genome sequence.</title>
        <authorList>
            <person name="Woo J.-H."/>
            <person name="Kim H.-S."/>
        </authorList>
    </citation>
    <scope>NUCLEOTIDE SEQUENCE [LARGE SCALE GENOMIC DNA]</scope>
    <source>
        <strain evidence="2 3">TSNA42</strain>
    </source>
</reference>
<dbReference type="PROSITE" id="PS50007">
    <property type="entry name" value="PIPLC_X_DOMAIN"/>
    <property type="match status" value="1"/>
</dbReference>
<dbReference type="Gene3D" id="3.20.20.190">
    <property type="entry name" value="Phosphatidylinositol (PI) phosphodiesterase"/>
    <property type="match status" value="1"/>
</dbReference>
<dbReference type="PANTHER" id="PTHR46211:SF1">
    <property type="entry name" value="GLYCEROPHOSPHODIESTER PHOSPHODIESTERASE, CYTOPLASMIC"/>
    <property type="match status" value="1"/>
</dbReference>
<dbReference type="InterPro" id="IPR030395">
    <property type="entry name" value="GP_PDE_dom"/>
</dbReference>
<evidence type="ECO:0000313" key="3">
    <source>
        <dbReference type="Proteomes" id="UP000244902"/>
    </source>
</evidence>
<evidence type="ECO:0000259" key="1">
    <source>
        <dbReference type="PROSITE" id="PS51704"/>
    </source>
</evidence>
<dbReference type="Proteomes" id="UP000244902">
    <property type="component" value="Chromosome"/>
</dbReference>
<accession>A0A2U8GWS0</accession>